<organism evidence="1 2">
    <name type="scientific">Lentilactobacillus diolivorans</name>
    <dbReference type="NCBI Taxonomy" id="179838"/>
    <lineage>
        <taxon>Bacteria</taxon>
        <taxon>Bacillati</taxon>
        <taxon>Bacillota</taxon>
        <taxon>Bacilli</taxon>
        <taxon>Lactobacillales</taxon>
        <taxon>Lactobacillaceae</taxon>
        <taxon>Lentilactobacillus</taxon>
    </lineage>
</organism>
<evidence type="ECO:0008006" key="3">
    <source>
        <dbReference type="Google" id="ProtNLM"/>
    </source>
</evidence>
<sequence>MHPKIKFRARGKKTHEYFDLQQLVLIRQLEVVILLIGLQGFGKYPQNPDLWRRVNEPHIA</sequence>
<name>A0ABQ0XDL8_9LACO</name>
<evidence type="ECO:0000313" key="1">
    <source>
        <dbReference type="EMBL" id="GEP24137.1"/>
    </source>
</evidence>
<accession>A0ABQ0XDL8</accession>
<dbReference type="Proteomes" id="UP000321409">
    <property type="component" value="Unassembled WGS sequence"/>
</dbReference>
<gene>
    <name evidence="1" type="ORF">LDI01_17300</name>
</gene>
<reference evidence="1 2" key="1">
    <citation type="submission" date="2019-07" db="EMBL/GenBank/DDBJ databases">
        <title>Whole genome shotgun sequence of Lactobacillus diolivorans NBRC 107869.</title>
        <authorList>
            <person name="Hosoyama A."/>
            <person name="Uohara A."/>
            <person name="Ohji S."/>
            <person name="Ichikawa N."/>
        </authorList>
    </citation>
    <scope>NUCLEOTIDE SEQUENCE [LARGE SCALE GENOMIC DNA]</scope>
    <source>
        <strain evidence="1 2">NBRC 107869</strain>
    </source>
</reference>
<dbReference type="EMBL" id="BKAB01000026">
    <property type="protein sequence ID" value="GEP24137.1"/>
    <property type="molecule type" value="Genomic_DNA"/>
</dbReference>
<evidence type="ECO:0000313" key="2">
    <source>
        <dbReference type="Proteomes" id="UP000321409"/>
    </source>
</evidence>
<comment type="caution">
    <text evidence="1">The sequence shown here is derived from an EMBL/GenBank/DDBJ whole genome shotgun (WGS) entry which is preliminary data.</text>
</comment>
<protein>
    <recommendedName>
        <fullName evidence="3">Transposase</fullName>
    </recommendedName>
</protein>
<keyword evidence="2" id="KW-1185">Reference proteome</keyword>
<proteinExistence type="predicted"/>